<dbReference type="SMART" id="SM00408">
    <property type="entry name" value="IGc2"/>
    <property type="match status" value="2"/>
</dbReference>
<dbReference type="OrthoDB" id="9448246at2759"/>
<dbReference type="Pfam" id="PF08205">
    <property type="entry name" value="C2-set_2"/>
    <property type="match status" value="1"/>
</dbReference>
<reference evidence="8" key="1">
    <citation type="submission" date="2019-04" db="EMBL/GenBank/DDBJ databases">
        <title>An insight into the mialome of Ixodes scapularis.</title>
        <authorList>
            <person name="Ribeiro J.M."/>
            <person name="Mather T.N."/>
            <person name="Karim S."/>
        </authorList>
    </citation>
    <scope>NUCLEOTIDE SEQUENCE</scope>
</reference>
<feature type="domain" description="Ig-like" evidence="7">
    <location>
        <begin position="481"/>
        <end position="560"/>
    </location>
</feature>
<keyword evidence="6" id="KW-0732">Signal</keyword>
<dbReference type="EMBL" id="GHJT01010457">
    <property type="protein sequence ID" value="MOY44428.1"/>
    <property type="molecule type" value="Transcribed_RNA"/>
</dbReference>
<feature type="compositionally biased region" description="Polar residues" evidence="4">
    <location>
        <begin position="621"/>
        <end position="635"/>
    </location>
</feature>
<proteinExistence type="predicted"/>
<protein>
    <submittedName>
        <fullName evidence="8">Putative neural cell adhesion molecule l1</fullName>
    </submittedName>
</protein>
<feature type="domain" description="Ig-like" evidence="7">
    <location>
        <begin position="380"/>
        <end position="476"/>
    </location>
</feature>
<dbReference type="GO" id="GO:0016020">
    <property type="term" value="C:membrane"/>
    <property type="evidence" value="ECO:0007669"/>
    <property type="project" value="UniProtKB-SubCell"/>
</dbReference>
<dbReference type="InterPro" id="IPR036179">
    <property type="entry name" value="Ig-like_dom_sf"/>
</dbReference>
<dbReference type="SUPFAM" id="SSF48726">
    <property type="entry name" value="Immunoglobulin"/>
    <property type="match status" value="5"/>
</dbReference>
<dbReference type="PANTHER" id="PTHR23278">
    <property type="entry name" value="SIDESTEP PROTEIN"/>
    <property type="match status" value="1"/>
</dbReference>
<dbReference type="VEuPathDB" id="VectorBase:ISCI008005"/>
<dbReference type="InterPro" id="IPR003598">
    <property type="entry name" value="Ig_sub2"/>
</dbReference>
<keyword evidence="5" id="KW-1133">Transmembrane helix</keyword>
<organism evidence="8">
    <name type="scientific">Ixodes scapularis</name>
    <name type="common">Black-legged tick</name>
    <name type="synonym">Deer tick</name>
    <dbReference type="NCBI Taxonomy" id="6945"/>
    <lineage>
        <taxon>Eukaryota</taxon>
        <taxon>Metazoa</taxon>
        <taxon>Ecdysozoa</taxon>
        <taxon>Arthropoda</taxon>
        <taxon>Chelicerata</taxon>
        <taxon>Arachnida</taxon>
        <taxon>Acari</taxon>
        <taxon>Parasitiformes</taxon>
        <taxon>Ixodida</taxon>
        <taxon>Ixodoidea</taxon>
        <taxon>Ixodidae</taxon>
        <taxon>Ixodinae</taxon>
        <taxon>Ixodes</taxon>
    </lineage>
</organism>
<keyword evidence="2 5" id="KW-0472">Membrane</keyword>
<evidence type="ECO:0000256" key="6">
    <source>
        <dbReference type="SAM" id="SignalP"/>
    </source>
</evidence>
<dbReference type="CDD" id="cd00096">
    <property type="entry name" value="Ig"/>
    <property type="match status" value="1"/>
</dbReference>
<feature type="chain" id="PRO_5020031491" evidence="6">
    <location>
        <begin position="25"/>
        <end position="645"/>
    </location>
</feature>
<keyword evidence="3" id="KW-1015">Disulfide bond</keyword>
<evidence type="ECO:0000313" key="8">
    <source>
        <dbReference type="EMBL" id="MOY44428.1"/>
    </source>
</evidence>
<name>A0A4D5S4E5_IXOSC</name>
<evidence type="ECO:0000256" key="1">
    <source>
        <dbReference type="ARBA" id="ARBA00004167"/>
    </source>
</evidence>
<sequence>MEPSLASTWTLASVLALAAPLVGAWRDFKPERAAPPEAPKRMLGTLCTIGLSTRQRRFWRIQREGVHNEITVIKNQTGKLYCNVTLPAVGSDENPSQIRWYKGAELIYMLTSEGRNVPVRQMTHRPSASWRDRLQVRATRLPIWLSIDPVSMYDQGEYYCLVYYGADLKRNVTHYLRVIEPPENVVIVFGARPHEKRLASNQRVRQNEGEDLHLECLVVGGRPPPRIRWLETKRKGNVSYGSQSVLKVPRVPRYLDNASFTCEASNNNITEPLRTSMVIRLNLKPVNVSIRNKNTPLKAGVLARVECESYGSRPPPQFSWWLDGKELVNNSRNVENDLSILYFEPTVQNNGQKLSCISRNPLIRDSECADVWSLDVHFKPQITLLFRGLRMQLMNVTRGATVSFECRAMGNPIVANITWLLNRQPMHKAVASTQDYLFRGSTVVDILHARKNHTGTYSCLGTNAIGSTRSNEMFLRVLYEPECSQPSESYLITSLDEVIKVPCRISADPADVTFYWSFKSALDENTTRNLTSHRNASNGVLLYHPKVAADFGTVYCWAQNEIGPMTRPCIFHISLKETADNMATYILLAVIITFLFVLILVPVVVVIVVQTKERDAPKKGQNAQQPTATSMNHTLPKSMYGDHSV</sequence>
<dbReference type="SMART" id="SM00409">
    <property type="entry name" value="IG"/>
    <property type="match status" value="4"/>
</dbReference>
<feature type="transmembrane region" description="Helical" evidence="5">
    <location>
        <begin position="585"/>
        <end position="609"/>
    </location>
</feature>
<dbReference type="PROSITE" id="PS50835">
    <property type="entry name" value="IG_LIKE"/>
    <property type="match status" value="5"/>
</dbReference>
<dbReference type="VEuPathDB" id="VectorBase:ISCW023676"/>
<dbReference type="VEuPathDB" id="VectorBase:ISCP_026286"/>
<feature type="domain" description="Ig-like" evidence="7">
    <location>
        <begin position="193"/>
        <end position="278"/>
    </location>
</feature>
<feature type="domain" description="Ig-like" evidence="7">
    <location>
        <begin position="39"/>
        <end position="173"/>
    </location>
</feature>
<dbReference type="Gene3D" id="2.60.40.10">
    <property type="entry name" value="Immunoglobulins"/>
    <property type="match status" value="5"/>
</dbReference>
<dbReference type="PANTHER" id="PTHR23278:SF19">
    <property type="entry name" value="OBSCURIN"/>
    <property type="match status" value="1"/>
</dbReference>
<feature type="region of interest" description="Disordered" evidence="4">
    <location>
        <begin position="616"/>
        <end position="645"/>
    </location>
</feature>
<evidence type="ECO:0000256" key="2">
    <source>
        <dbReference type="ARBA" id="ARBA00023136"/>
    </source>
</evidence>
<dbReference type="VEuPathDB" id="VectorBase:ISCW008005"/>
<dbReference type="Pfam" id="PF13927">
    <property type="entry name" value="Ig_3"/>
    <property type="match status" value="2"/>
</dbReference>
<dbReference type="InterPro" id="IPR013162">
    <property type="entry name" value="CD80_C2-set"/>
</dbReference>
<keyword evidence="5" id="KW-0812">Transmembrane</keyword>
<dbReference type="InterPro" id="IPR007110">
    <property type="entry name" value="Ig-like_dom"/>
</dbReference>
<evidence type="ECO:0000259" key="7">
    <source>
        <dbReference type="PROSITE" id="PS50835"/>
    </source>
</evidence>
<feature type="signal peptide" evidence="6">
    <location>
        <begin position="1"/>
        <end position="24"/>
    </location>
</feature>
<evidence type="ECO:0000256" key="3">
    <source>
        <dbReference type="ARBA" id="ARBA00023157"/>
    </source>
</evidence>
<evidence type="ECO:0000256" key="4">
    <source>
        <dbReference type="SAM" id="MobiDB-lite"/>
    </source>
</evidence>
<dbReference type="InterPro" id="IPR013783">
    <property type="entry name" value="Ig-like_fold"/>
</dbReference>
<feature type="domain" description="Ig-like" evidence="7">
    <location>
        <begin position="285"/>
        <end position="360"/>
    </location>
</feature>
<dbReference type="InterPro" id="IPR003599">
    <property type="entry name" value="Ig_sub"/>
</dbReference>
<dbReference type="VEuPathDB" id="VectorBase:ISCI023676"/>
<dbReference type="AlphaFoldDB" id="A0A4D5S4E5"/>
<comment type="subcellular location">
    <subcellularLocation>
        <location evidence="1">Membrane</location>
        <topology evidence="1">Single-pass membrane protein</topology>
    </subcellularLocation>
</comment>
<evidence type="ECO:0000256" key="5">
    <source>
        <dbReference type="SAM" id="Phobius"/>
    </source>
</evidence>
<accession>A0A4D5S4E5</accession>